<proteinExistence type="predicted"/>
<evidence type="ECO:0000313" key="4">
    <source>
        <dbReference type="Proteomes" id="UP000238296"/>
    </source>
</evidence>
<protein>
    <recommendedName>
        <fullName evidence="5">DUF2771 domain-containing protein</fullName>
    </recommendedName>
</protein>
<evidence type="ECO:0008006" key="5">
    <source>
        <dbReference type="Google" id="ProtNLM"/>
    </source>
</evidence>
<dbReference type="EMBL" id="MLQM01000092">
    <property type="protein sequence ID" value="OHV02036.1"/>
    <property type="molecule type" value="Genomic_DNA"/>
</dbReference>
<name>A0A1S1NK90_9MYCO</name>
<keyword evidence="3" id="KW-1185">Reference proteome</keyword>
<evidence type="ECO:0000313" key="1">
    <source>
        <dbReference type="EMBL" id="OHV02036.1"/>
    </source>
</evidence>
<comment type="caution">
    <text evidence="1">The sequence shown here is derived from an EMBL/GenBank/DDBJ whole genome shotgun (WGS) entry which is preliminary data.</text>
</comment>
<reference evidence="2" key="3">
    <citation type="submission" date="2018-01" db="EMBL/GenBank/DDBJ databases">
        <authorList>
            <person name="Gaut B.S."/>
            <person name="Morton B.R."/>
            <person name="Clegg M.T."/>
            <person name="Duvall M.R."/>
        </authorList>
    </citation>
    <scope>NUCLEOTIDE SEQUENCE</scope>
    <source>
        <strain evidence="2">ATCC BAA-2683</strain>
    </source>
</reference>
<dbReference type="Proteomes" id="UP000179734">
    <property type="component" value="Unassembled WGS sequence"/>
</dbReference>
<evidence type="ECO:0000313" key="2">
    <source>
        <dbReference type="EMBL" id="PQM49014.1"/>
    </source>
</evidence>
<evidence type="ECO:0000313" key="3">
    <source>
        <dbReference type="Proteomes" id="UP000179734"/>
    </source>
</evidence>
<dbReference type="EMBL" id="PPEA01000108">
    <property type="protein sequence ID" value="PQM49014.1"/>
    <property type="molecule type" value="Genomic_DNA"/>
</dbReference>
<accession>A0A1S1NK90</accession>
<dbReference type="InterPro" id="IPR024495">
    <property type="entry name" value="DUF2771"/>
</dbReference>
<organism evidence="1 3">
    <name type="scientific">Mycobacterium talmoniae</name>
    <dbReference type="NCBI Taxonomy" id="1858794"/>
    <lineage>
        <taxon>Bacteria</taxon>
        <taxon>Bacillati</taxon>
        <taxon>Actinomycetota</taxon>
        <taxon>Actinomycetes</taxon>
        <taxon>Mycobacteriales</taxon>
        <taxon>Mycobacteriaceae</taxon>
        <taxon>Mycobacterium</taxon>
    </lineage>
</organism>
<reference evidence="1 3" key="1">
    <citation type="submission" date="2016-10" db="EMBL/GenBank/DDBJ databases">
        <title>Genome sequence of Mycobacterium talmonii.</title>
        <authorList>
            <person name="Greninger A.L."/>
            <person name="Elliott B."/>
            <person name="Vasireddy S."/>
            <person name="Vasireddy R."/>
        </authorList>
    </citation>
    <scope>NUCLEOTIDE SEQUENCE [LARGE SCALE GENOMIC DNA]</scope>
    <source>
        <strain evidence="1">MO-5499</strain>
        <strain evidence="3">NE-TNMC-100812</strain>
    </source>
</reference>
<dbReference type="Proteomes" id="UP000238296">
    <property type="component" value="Unassembled WGS sequence"/>
</dbReference>
<dbReference type="AlphaFoldDB" id="A0A1S1NK90"/>
<sequence length="167" mass="17916">MGAPVKNRVVVLVAVLVVLAATAAGVGAWLLVRDRAPQRPQISAYSHGHLTRVGPYQYCDVLNLNDCETPETVGVLPVTSRDPVQLSVPSAIGNAPWGLSLWYEGSAEPTTALFRPRSRLAVTVPTVDAFRGRLRGLTVHLLTLVRMPDGDTAAATHADWSVQTVWG</sequence>
<reference evidence="2 4" key="2">
    <citation type="journal article" date="2017" name="Int. J. Syst. Evol. Microbiol.">
        <title>Mycobacterium talmoniae sp. nov., a slowly growing mycobacterium isolated from human respiratory samples.</title>
        <authorList>
            <person name="Davidson R.M."/>
            <person name="DeGroote M.A."/>
            <person name="Marola J.L."/>
            <person name="Buss S."/>
            <person name="Jones V."/>
            <person name="McNeil M.R."/>
            <person name="Freifeld A.G."/>
            <person name="Elaine Epperson L."/>
            <person name="Hasan N.A."/>
            <person name="Jackson M."/>
            <person name="Iwen P.C."/>
            <person name="Salfinger M."/>
            <person name="Strong M."/>
        </authorList>
    </citation>
    <scope>NUCLEOTIDE SEQUENCE [LARGE SCALE GENOMIC DNA]</scope>
    <source>
        <strain evidence="2 4">ATCC BAA-2683</strain>
    </source>
</reference>
<dbReference type="Pfam" id="PF10969">
    <property type="entry name" value="DUF2771"/>
    <property type="match status" value="1"/>
</dbReference>
<gene>
    <name evidence="1" type="ORF">BKN37_16310</name>
    <name evidence="2" type="ORF">C1Y40_00769</name>
</gene>